<evidence type="ECO:0000259" key="1">
    <source>
        <dbReference type="Pfam" id="PF12146"/>
    </source>
</evidence>
<keyword evidence="2" id="KW-0378">Hydrolase</keyword>
<dbReference type="EMBL" id="JBBLZC010000009">
    <property type="protein sequence ID" value="MEK0083673.1"/>
    <property type="molecule type" value="Genomic_DNA"/>
</dbReference>
<dbReference type="Proteomes" id="UP001375743">
    <property type="component" value="Unassembled WGS sequence"/>
</dbReference>
<dbReference type="RefSeq" id="WP_418159521.1">
    <property type="nucleotide sequence ID" value="NZ_JBBLZC010000009.1"/>
</dbReference>
<keyword evidence="3" id="KW-1185">Reference proteome</keyword>
<proteinExistence type="predicted"/>
<dbReference type="GO" id="GO:0016787">
    <property type="term" value="F:hydrolase activity"/>
    <property type="evidence" value="ECO:0007669"/>
    <property type="project" value="UniProtKB-KW"/>
</dbReference>
<dbReference type="InterPro" id="IPR029058">
    <property type="entry name" value="AB_hydrolase_fold"/>
</dbReference>
<reference evidence="2 3" key="1">
    <citation type="submission" date="2024-01" db="EMBL/GenBank/DDBJ databases">
        <title>Multi-omics insights into the function and evolution of sodium benzoate biodegradation pathways in Benzoatithermus flavus gen. nov., sp. nov. from hot spring.</title>
        <authorList>
            <person name="Hu C.-J."/>
            <person name="Li W.-J."/>
        </authorList>
    </citation>
    <scope>NUCLEOTIDE SEQUENCE [LARGE SCALE GENOMIC DNA]</scope>
    <source>
        <strain evidence="2 3">SYSU G07066</strain>
    </source>
</reference>
<dbReference type="Pfam" id="PF12146">
    <property type="entry name" value="Hydrolase_4"/>
    <property type="match status" value="1"/>
</dbReference>
<dbReference type="PANTHER" id="PTHR11614">
    <property type="entry name" value="PHOSPHOLIPASE-RELATED"/>
    <property type="match status" value="1"/>
</dbReference>
<dbReference type="InterPro" id="IPR022742">
    <property type="entry name" value="Hydrolase_4"/>
</dbReference>
<gene>
    <name evidence="2" type="ORF">U1T56_10955</name>
</gene>
<dbReference type="InterPro" id="IPR051044">
    <property type="entry name" value="MAG_DAG_Lipase"/>
</dbReference>
<evidence type="ECO:0000313" key="3">
    <source>
        <dbReference type="Proteomes" id="UP001375743"/>
    </source>
</evidence>
<evidence type="ECO:0000313" key="2">
    <source>
        <dbReference type="EMBL" id="MEK0083673.1"/>
    </source>
</evidence>
<comment type="caution">
    <text evidence="2">The sequence shown here is derived from an EMBL/GenBank/DDBJ whole genome shotgun (WGS) entry which is preliminary data.</text>
</comment>
<dbReference type="SUPFAM" id="SSF53474">
    <property type="entry name" value="alpha/beta-Hydrolases"/>
    <property type="match status" value="1"/>
</dbReference>
<feature type="domain" description="Serine aminopeptidase S33" evidence="1">
    <location>
        <begin position="44"/>
        <end position="300"/>
    </location>
</feature>
<organism evidence="2 3">
    <name type="scientific">Benzoatithermus flavus</name>
    <dbReference type="NCBI Taxonomy" id="3108223"/>
    <lineage>
        <taxon>Bacteria</taxon>
        <taxon>Pseudomonadati</taxon>
        <taxon>Pseudomonadota</taxon>
        <taxon>Alphaproteobacteria</taxon>
        <taxon>Geminicoccales</taxon>
        <taxon>Geminicoccaceae</taxon>
        <taxon>Benzoatithermus</taxon>
    </lineage>
</organism>
<dbReference type="Gene3D" id="3.40.50.1820">
    <property type="entry name" value="alpha/beta hydrolase"/>
    <property type="match status" value="1"/>
</dbReference>
<sequence>MADPALCPSDEASAPDGAVSVELERILVDGMRLRLGHRGPLAGAARGTVVVLTGRAEFIEKYEETIGELATEGFAVAVFDWRGQGGSDRFLDRRHRGHVVRIEDYLADLAAVLEHLERRRLPRPFLMLGHSMGGHVGLRYLRLEPERFAGAVLSAPMLGIRLPMPAAIAHAICTVAIRLGAAHCYAPGQGDFHPERLAREFHRLTSCEMRFQDLCRRLERMPELALGGVTYGWLAASLRSIALLRQPGFVEAITTPVLVCQAGRERIVSNRAMTEITRRLPRGRLLVLPEARHELLRERDPIRQQFLKAFGAFADEVTRRR</sequence>
<name>A0ABU8XTE6_9PROT</name>
<accession>A0ABU8XTE6</accession>
<protein>
    <submittedName>
        <fullName evidence="2">Alpha/beta hydrolase</fullName>
    </submittedName>
</protein>